<evidence type="ECO:0000256" key="2">
    <source>
        <dbReference type="SAM" id="MobiDB-lite"/>
    </source>
</evidence>
<dbReference type="Gene3D" id="1.20.5.340">
    <property type="match status" value="1"/>
</dbReference>
<keyword evidence="3" id="KW-1133">Transmembrane helix</keyword>
<keyword evidence="1" id="KW-0175">Coiled coil</keyword>
<name>A0A5B0VJ30_9GAMM</name>
<feature type="compositionally biased region" description="Basic and acidic residues" evidence="2">
    <location>
        <begin position="24"/>
        <end position="43"/>
    </location>
</feature>
<evidence type="ECO:0000313" key="4">
    <source>
        <dbReference type="EMBL" id="KAA1174750.1"/>
    </source>
</evidence>
<evidence type="ECO:0000313" key="5">
    <source>
        <dbReference type="Proteomes" id="UP000323161"/>
    </source>
</evidence>
<keyword evidence="5" id="KW-1185">Reference proteome</keyword>
<dbReference type="RefSeq" id="WP_149599171.1">
    <property type="nucleotide sequence ID" value="NZ_VTUU01000002.1"/>
</dbReference>
<protein>
    <submittedName>
        <fullName evidence="4">Uncharacterized protein</fullName>
    </submittedName>
</protein>
<evidence type="ECO:0000256" key="1">
    <source>
        <dbReference type="SAM" id="Coils"/>
    </source>
</evidence>
<dbReference type="AlphaFoldDB" id="A0A5B0VJ30"/>
<accession>A0A5B0VJ30</accession>
<keyword evidence="3" id="KW-0812">Transmembrane</keyword>
<dbReference type="EMBL" id="VTUU01000002">
    <property type="protein sequence ID" value="KAA1174750.1"/>
    <property type="molecule type" value="Genomic_DNA"/>
</dbReference>
<proteinExistence type="predicted"/>
<comment type="caution">
    <text evidence="4">The sequence shown here is derived from an EMBL/GenBank/DDBJ whole genome shotgun (WGS) entry which is preliminary data.</text>
</comment>
<organism evidence="4 5">
    <name type="scientific">Marinobacter salinexigens</name>
    <dbReference type="NCBI Taxonomy" id="2919747"/>
    <lineage>
        <taxon>Bacteria</taxon>
        <taxon>Pseudomonadati</taxon>
        <taxon>Pseudomonadota</taxon>
        <taxon>Gammaproteobacteria</taxon>
        <taxon>Pseudomonadales</taxon>
        <taxon>Marinobacteraceae</taxon>
        <taxon>Marinobacter</taxon>
    </lineage>
</organism>
<feature type="region of interest" description="Disordered" evidence="2">
    <location>
        <begin position="1"/>
        <end position="58"/>
    </location>
</feature>
<reference evidence="4 5" key="1">
    <citation type="submission" date="2019-08" db="EMBL/GenBank/DDBJ databases">
        <title>Marinobacter ZYF650 sp. nov., a marine bacterium isolated from seawater of the Mariana trench.</title>
        <authorList>
            <person name="Ahmad W."/>
        </authorList>
    </citation>
    <scope>NUCLEOTIDE SEQUENCE [LARGE SCALE GENOMIC DNA]</scope>
    <source>
        <strain evidence="4 5">ZYF650</strain>
    </source>
</reference>
<keyword evidence="3" id="KW-0472">Membrane</keyword>
<dbReference type="Proteomes" id="UP000323161">
    <property type="component" value="Unassembled WGS sequence"/>
</dbReference>
<feature type="transmembrane region" description="Helical" evidence="3">
    <location>
        <begin position="63"/>
        <end position="82"/>
    </location>
</feature>
<feature type="coiled-coil region" evidence="1">
    <location>
        <begin position="156"/>
        <end position="233"/>
    </location>
</feature>
<sequence>MEPIRPDDDELRAEAPIGSAGSRKPAEKKVVPTKERGGEKPSNESKTTARQKPVATSGGGGKGGLMLVLLVVIAGATAAGWYSQNQRIKALEGQLEEADYWARQSKLALARFEGELSETGESLQESGESLGAQIASNKKAVDTANSEIRKLWVVANERNKARLNEHQERIAAVEKSAAEGSAARSGLEASLEKARSSLAADLVALEEQTRTSLVALEDASRAASDQLTVLNQQVADVDQVVENRIRRFEQEQKLGLNGMESRITALEKDASGLAGADRVQALQGELAALRKTVDVLDSSRSQLTSRLVRLSEEVNALRAQSAQ</sequence>
<gene>
    <name evidence="4" type="ORF">FWJ25_05005</name>
</gene>
<evidence type="ECO:0000256" key="3">
    <source>
        <dbReference type="SAM" id="Phobius"/>
    </source>
</evidence>